<feature type="transmembrane region" description="Helical" evidence="6">
    <location>
        <begin position="280"/>
        <end position="301"/>
    </location>
</feature>
<dbReference type="PROSITE" id="PS50850">
    <property type="entry name" value="MFS"/>
    <property type="match status" value="1"/>
</dbReference>
<evidence type="ECO:0000256" key="2">
    <source>
        <dbReference type="ARBA" id="ARBA00022448"/>
    </source>
</evidence>
<keyword evidence="4 6" id="KW-1133">Transmembrane helix</keyword>
<reference evidence="8" key="1">
    <citation type="submission" date="2021-01" db="EMBL/GenBank/DDBJ databases">
        <title>Metabolic potential, ecology and presence of endohyphal bacteria is reflected in genomic diversity of Mucoromycotina.</title>
        <authorList>
            <person name="Muszewska A."/>
            <person name="Okrasinska A."/>
            <person name="Steczkiewicz K."/>
            <person name="Drgas O."/>
            <person name="Orlowska M."/>
            <person name="Perlinska-Lenart U."/>
            <person name="Aleksandrzak-Piekarczyk T."/>
            <person name="Szatraj K."/>
            <person name="Zielenkiewicz U."/>
            <person name="Pilsyk S."/>
            <person name="Malc E."/>
            <person name="Mieczkowski P."/>
            <person name="Kruszewska J.S."/>
            <person name="Biernat P."/>
            <person name="Pawlowska J."/>
        </authorList>
    </citation>
    <scope>NUCLEOTIDE SEQUENCE</scope>
    <source>
        <strain evidence="8">WA0000018081</strain>
    </source>
</reference>
<feature type="transmembrane region" description="Helical" evidence="6">
    <location>
        <begin position="86"/>
        <end position="107"/>
    </location>
</feature>
<feature type="transmembrane region" description="Helical" evidence="6">
    <location>
        <begin position="142"/>
        <end position="164"/>
    </location>
</feature>
<dbReference type="InterPro" id="IPR036259">
    <property type="entry name" value="MFS_trans_sf"/>
</dbReference>
<comment type="caution">
    <text evidence="8">The sequence shown here is derived from an EMBL/GenBank/DDBJ whole genome shotgun (WGS) entry which is preliminary data.</text>
</comment>
<dbReference type="GO" id="GO:0016020">
    <property type="term" value="C:membrane"/>
    <property type="evidence" value="ECO:0007669"/>
    <property type="project" value="UniProtKB-SubCell"/>
</dbReference>
<dbReference type="Proteomes" id="UP000613177">
    <property type="component" value="Unassembled WGS sequence"/>
</dbReference>
<feature type="domain" description="Major facilitator superfamily (MFS) profile" evidence="7">
    <location>
        <begin position="12"/>
        <end position="465"/>
    </location>
</feature>
<dbReference type="InterPro" id="IPR011701">
    <property type="entry name" value="MFS"/>
</dbReference>
<accession>A0A8H7SK51</accession>
<organism evidence="8 9">
    <name type="scientific">Thamnidium elegans</name>
    <dbReference type="NCBI Taxonomy" id="101142"/>
    <lineage>
        <taxon>Eukaryota</taxon>
        <taxon>Fungi</taxon>
        <taxon>Fungi incertae sedis</taxon>
        <taxon>Mucoromycota</taxon>
        <taxon>Mucoromycotina</taxon>
        <taxon>Mucoromycetes</taxon>
        <taxon>Mucorales</taxon>
        <taxon>Mucorineae</taxon>
        <taxon>Mucoraceae</taxon>
        <taxon>Thamnidium</taxon>
    </lineage>
</organism>
<dbReference type="InterPro" id="IPR005829">
    <property type="entry name" value="Sugar_transporter_CS"/>
</dbReference>
<feature type="transmembrane region" description="Helical" evidence="6">
    <location>
        <begin position="119"/>
        <end position="136"/>
    </location>
</feature>
<keyword evidence="3 6" id="KW-0812">Transmembrane</keyword>
<proteinExistence type="predicted"/>
<feature type="transmembrane region" description="Helical" evidence="6">
    <location>
        <begin position="342"/>
        <end position="362"/>
    </location>
</feature>
<feature type="transmembrane region" description="Helical" evidence="6">
    <location>
        <begin position="443"/>
        <end position="461"/>
    </location>
</feature>
<comment type="subcellular location">
    <subcellularLocation>
        <location evidence="1">Membrane</location>
        <topology evidence="1">Multi-pass membrane protein</topology>
    </subcellularLocation>
</comment>
<dbReference type="OrthoDB" id="196650at2759"/>
<dbReference type="InterPro" id="IPR020846">
    <property type="entry name" value="MFS_dom"/>
</dbReference>
<feature type="transmembrane region" description="Helical" evidence="6">
    <location>
        <begin position="368"/>
        <end position="397"/>
    </location>
</feature>
<protein>
    <recommendedName>
        <fullName evidence="7">Major facilitator superfamily (MFS) profile domain-containing protein</fullName>
    </recommendedName>
</protein>
<dbReference type="AlphaFoldDB" id="A0A8H7SK51"/>
<dbReference type="Pfam" id="PF07690">
    <property type="entry name" value="MFS_1"/>
    <property type="match status" value="1"/>
</dbReference>
<dbReference type="PANTHER" id="PTHR23504:SF31">
    <property type="entry name" value="MAJOR FACILITATOR SUPERFAMILY DOMAIN-CONTAINING PROTEIN 10"/>
    <property type="match status" value="1"/>
</dbReference>
<evidence type="ECO:0000256" key="4">
    <source>
        <dbReference type="ARBA" id="ARBA00022989"/>
    </source>
</evidence>
<feature type="transmembrane region" description="Helical" evidence="6">
    <location>
        <begin position="176"/>
        <end position="198"/>
    </location>
</feature>
<name>A0A8H7SK51_9FUNG</name>
<evidence type="ECO:0000313" key="9">
    <source>
        <dbReference type="Proteomes" id="UP000613177"/>
    </source>
</evidence>
<evidence type="ECO:0000259" key="7">
    <source>
        <dbReference type="PROSITE" id="PS50850"/>
    </source>
</evidence>
<feature type="transmembrane region" description="Helical" evidence="6">
    <location>
        <begin position="218"/>
        <end position="238"/>
    </location>
</feature>
<feature type="transmembrane region" description="Helical" evidence="6">
    <location>
        <begin position="313"/>
        <end position="330"/>
    </location>
</feature>
<feature type="transmembrane region" description="Helical" evidence="6">
    <location>
        <begin position="418"/>
        <end position="437"/>
    </location>
</feature>
<keyword evidence="2" id="KW-0813">Transport</keyword>
<dbReference type="PANTHER" id="PTHR23504">
    <property type="entry name" value="MAJOR FACILITATOR SUPERFAMILY DOMAIN-CONTAINING PROTEIN 10"/>
    <property type="match status" value="1"/>
</dbReference>
<dbReference type="EMBL" id="JAEPRE010000198">
    <property type="protein sequence ID" value="KAG2230501.1"/>
    <property type="molecule type" value="Genomic_DNA"/>
</dbReference>
<sequence>MLQVKEEDRKRIVGIAFKALLLDLFAFTIILPLFPRLLNYYQSEELGDQTSILSYALQVLEQFKYLIVTNKRASVKTGYVDKWDTVLLGGLIGSLFSFLQFIVSPKIGRASDKFGRRKVLLYTMIGNILSTLIWLFSCSFNLFLVSRIIAGLSEGNVQLSIAIISDVTTPEKRSRSLALVGIAFAIAFTVGPALGAWFASIDLSLLCPSLVQFGIYPYSMAALVGLVLLAVETAYLYFALPETIHFRKEIEAASRTEEPKGVITVQEIHRRLLDLNYVKWIMFAFSFLFSGMEFTLVFLTFDILDYSHMQQGKLLGFMGIISAVIQGGYVRRKVQIMGEKMIIIQGMVSCAAGLYCLSTTVNSEYPVYWLYAGVAFLAFTSGTVVNCLTSLASLQCLDDSSEDYALSKGRALGEFRSYGQLGRAFGPIFASGVYWIFGPDVCYGIGSVVMVACVWVTVLIAPNKQIKRVRKVKKTL</sequence>
<evidence type="ECO:0000256" key="3">
    <source>
        <dbReference type="ARBA" id="ARBA00022692"/>
    </source>
</evidence>
<dbReference type="Gene3D" id="1.20.1250.20">
    <property type="entry name" value="MFS general substrate transporter like domains"/>
    <property type="match status" value="1"/>
</dbReference>
<dbReference type="GO" id="GO:0022857">
    <property type="term" value="F:transmembrane transporter activity"/>
    <property type="evidence" value="ECO:0007669"/>
    <property type="project" value="InterPro"/>
</dbReference>
<dbReference type="PROSITE" id="PS00216">
    <property type="entry name" value="SUGAR_TRANSPORT_1"/>
    <property type="match status" value="1"/>
</dbReference>
<gene>
    <name evidence="8" type="ORF">INT48_009876</name>
</gene>
<keyword evidence="5 6" id="KW-0472">Membrane</keyword>
<dbReference type="SUPFAM" id="SSF103473">
    <property type="entry name" value="MFS general substrate transporter"/>
    <property type="match status" value="1"/>
</dbReference>
<evidence type="ECO:0000256" key="1">
    <source>
        <dbReference type="ARBA" id="ARBA00004141"/>
    </source>
</evidence>
<evidence type="ECO:0000256" key="5">
    <source>
        <dbReference type="ARBA" id="ARBA00023136"/>
    </source>
</evidence>
<feature type="transmembrane region" description="Helical" evidence="6">
    <location>
        <begin position="12"/>
        <end position="34"/>
    </location>
</feature>
<evidence type="ECO:0000256" key="6">
    <source>
        <dbReference type="SAM" id="Phobius"/>
    </source>
</evidence>
<evidence type="ECO:0000313" key="8">
    <source>
        <dbReference type="EMBL" id="KAG2230501.1"/>
    </source>
</evidence>
<keyword evidence="9" id="KW-1185">Reference proteome</keyword>